<dbReference type="InterPro" id="IPR013766">
    <property type="entry name" value="Thioredoxin_domain"/>
</dbReference>
<dbReference type="PROSITE" id="PS51352">
    <property type="entry name" value="THIOREDOXIN_2"/>
    <property type="match status" value="1"/>
</dbReference>
<evidence type="ECO:0000256" key="3">
    <source>
        <dbReference type="PIRSR" id="PIRSR603782-1"/>
    </source>
</evidence>
<feature type="disulfide bond" description="Redox-active" evidence="4">
    <location>
        <begin position="78"/>
        <end position="82"/>
    </location>
</feature>
<feature type="binding site" evidence="3">
    <location>
        <position position="170"/>
    </location>
    <ligand>
        <name>Cu cation</name>
        <dbReference type="ChEBI" id="CHEBI:23378"/>
    </ligand>
</feature>
<dbReference type="EMBL" id="QKTW01000020">
    <property type="protein sequence ID" value="PZF72053.1"/>
    <property type="molecule type" value="Genomic_DNA"/>
</dbReference>
<evidence type="ECO:0000313" key="7">
    <source>
        <dbReference type="Proteomes" id="UP000248745"/>
    </source>
</evidence>
<name>A0A2W2BW36_9BACT</name>
<dbReference type="AlphaFoldDB" id="A0A2W2BW36"/>
<dbReference type="Gene3D" id="3.40.30.10">
    <property type="entry name" value="Glutaredoxin"/>
    <property type="match status" value="1"/>
</dbReference>
<gene>
    <name evidence="6" type="ORF">DN068_15580</name>
</gene>
<dbReference type="InterPro" id="IPR003782">
    <property type="entry name" value="SCO1/SenC"/>
</dbReference>
<keyword evidence="4" id="KW-1015">Disulfide bond</keyword>
<organism evidence="6 7">
    <name type="scientific">Taibaiella soli</name>
    <dbReference type="NCBI Taxonomy" id="1649169"/>
    <lineage>
        <taxon>Bacteria</taxon>
        <taxon>Pseudomonadati</taxon>
        <taxon>Bacteroidota</taxon>
        <taxon>Chitinophagia</taxon>
        <taxon>Chitinophagales</taxon>
        <taxon>Chitinophagaceae</taxon>
        <taxon>Taibaiella</taxon>
    </lineage>
</organism>
<keyword evidence="3" id="KW-0479">Metal-binding</keyword>
<evidence type="ECO:0000313" key="6">
    <source>
        <dbReference type="EMBL" id="PZF72053.1"/>
    </source>
</evidence>
<accession>A0A2W2BW36</accession>
<comment type="caution">
    <text evidence="6">The sequence shown here is derived from an EMBL/GenBank/DDBJ whole genome shotgun (WGS) entry which is preliminary data.</text>
</comment>
<evidence type="ECO:0000259" key="5">
    <source>
        <dbReference type="PROSITE" id="PS51352"/>
    </source>
</evidence>
<dbReference type="InterPro" id="IPR036249">
    <property type="entry name" value="Thioredoxin-like_sf"/>
</dbReference>
<dbReference type="PANTHER" id="PTHR12151">
    <property type="entry name" value="ELECTRON TRANSPORT PROTIN SCO1/SENC FAMILY MEMBER"/>
    <property type="match status" value="1"/>
</dbReference>
<sequence>MQKKKTAIFLLTFFILLSAAFMTYFYKTTRETPKTLPVLGNPGHVIDTFAFTNQEGKIITDKDVAGKIFVVEYFFTTCKGICPKMNENMTKVYQAFRGNKDVMILSHTVDPKKDTVAAMKEYSLRFDADPKQWIFLTGDKKALYDHARYSYLVTAADDTATTDIQSDFIHTNRFMLVDRGGRIRGSYDGTNMGDVNQLIGDIKILEAEKE</sequence>
<reference evidence="6 7" key="1">
    <citation type="submission" date="2018-06" db="EMBL/GenBank/DDBJ databases">
        <title>Mucibacter soli gen. nov., sp. nov., a new member of the family Chitinophagaceae producing mucin.</title>
        <authorList>
            <person name="Kim M.-K."/>
            <person name="Park S."/>
            <person name="Kim T.-S."/>
            <person name="Joung Y."/>
            <person name="Han J.-H."/>
            <person name="Kim S.B."/>
        </authorList>
    </citation>
    <scope>NUCLEOTIDE SEQUENCE [LARGE SCALE GENOMIC DNA]</scope>
    <source>
        <strain evidence="6 7">R1-15</strain>
    </source>
</reference>
<dbReference type="Proteomes" id="UP000248745">
    <property type="component" value="Unassembled WGS sequence"/>
</dbReference>
<dbReference type="GO" id="GO:0046872">
    <property type="term" value="F:metal ion binding"/>
    <property type="evidence" value="ECO:0007669"/>
    <property type="project" value="UniProtKB-KW"/>
</dbReference>
<evidence type="ECO:0000256" key="1">
    <source>
        <dbReference type="ARBA" id="ARBA00010996"/>
    </source>
</evidence>
<feature type="binding site" evidence="3">
    <location>
        <position position="82"/>
    </location>
    <ligand>
        <name>Cu cation</name>
        <dbReference type="ChEBI" id="CHEBI:23378"/>
    </ligand>
</feature>
<proteinExistence type="inferred from homology"/>
<dbReference type="OrthoDB" id="9811998at2"/>
<protein>
    <submittedName>
        <fullName evidence="6">SCO family protein</fullName>
    </submittedName>
</protein>
<dbReference type="SUPFAM" id="SSF52833">
    <property type="entry name" value="Thioredoxin-like"/>
    <property type="match status" value="1"/>
</dbReference>
<feature type="binding site" evidence="3">
    <location>
        <position position="78"/>
    </location>
    <ligand>
        <name>Cu cation</name>
        <dbReference type="ChEBI" id="CHEBI:23378"/>
    </ligand>
</feature>
<evidence type="ECO:0000256" key="2">
    <source>
        <dbReference type="ARBA" id="ARBA00023008"/>
    </source>
</evidence>
<dbReference type="RefSeq" id="WP_110999866.1">
    <property type="nucleotide sequence ID" value="NZ_QKTW01000020.1"/>
</dbReference>
<feature type="domain" description="Thioredoxin" evidence="5">
    <location>
        <begin position="40"/>
        <end position="210"/>
    </location>
</feature>
<dbReference type="Pfam" id="PF02630">
    <property type="entry name" value="SCO1-SenC"/>
    <property type="match status" value="1"/>
</dbReference>
<keyword evidence="7" id="KW-1185">Reference proteome</keyword>
<dbReference type="CDD" id="cd02968">
    <property type="entry name" value="SCO"/>
    <property type="match status" value="1"/>
</dbReference>
<dbReference type="PANTHER" id="PTHR12151:SF25">
    <property type="entry name" value="LINALOOL DEHYDRATASE_ISOMERASE DOMAIN-CONTAINING PROTEIN"/>
    <property type="match status" value="1"/>
</dbReference>
<comment type="similarity">
    <text evidence="1">Belongs to the SCO1/2 family.</text>
</comment>
<keyword evidence="2 3" id="KW-0186">Copper</keyword>
<evidence type="ECO:0000256" key="4">
    <source>
        <dbReference type="PIRSR" id="PIRSR603782-2"/>
    </source>
</evidence>